<evidence type="ECO:0000256" key="4">
    <source>
        <dbReference type="ARBA" id="ARBA00023136"/>
    </source>
</evidence>
<evidence type="ECO:0000256" key="2">
    <source>
        <dbReference type="ARBA" id="ARBA00022692"/>
    </source>
</evidence>
<organism evidence="7 8">
    <name type="scientific">Phyllosticta citrichinensis</name>
    <dbReference type="NCBI Taxonomy" id="1130410"/>
    <lineage>
        <taxon>Eukaryota</taxon>
        <taxon>Fungi</taxon>
        <taxon>Dikarya</taxon>
        <taxon>Ascomycota</taxon>
        <taxon>Pezizomycotina</taxon>
        <taxon>Dothideomycetes</taxon>
        <taxon>Dothideomycetes incertae sedis</taxon>
        <taxon>Botryosphaeriales</taxon>
        <taxon>Phyllostictaceae</taxon>
        <taxon>Phyllosticta</taxon>
    </lineage>
</organism>
<feature type="compositionally biased region" description="Basic and acidic residues" evidence="5">
    <location>
        <begin position="1"/>
        <end position="34"/>
    </location>
</feature>
<evidence type="ECO:0000256" key="6">
    <source>
        <dbReference type="SAM" id="Phobius"/>
    </source>
</evidence>
<keyword evidence="3 6" id="KW-1133">Transmembrane helix</keyword>
<dbReference type="Proteomes" id="UP001456524">
    <property type="component" value="Unassembled WGS sequence"/>
</dbReference>
<name>A0ABR1XH12_9PEZI</name>
<gene>
    <name evidence="7" type="ORF">IWX90DRAFT_443679</name>
</gene>
<dbReference type="Pfam" id="PF01544">
    <property type="entry name" value="CorA"/>
    <property type="match status" value="1"/>
</dbReference>
<keyword evidence="8" id="KW-1185">Reference proteome</keyword>
<feature type="transmembrane region" description="Helical" evidence="6">
    <location>
        <begin position="408"/>
        <end position="426"/>
    </location>
</feature>
<keyword evidence="2 6" id="KW-0812">Transmembrane</keyword>
<evidence type="ECO:0000256" key="1">
    <source>
        <dbReference type="ARBA" id="ARBA00004141"/>
    </source>
</evidence>
<evidence type="ECO:0000256" key="5">
    <source>
        <dbReference type="SAM" id="MobiDB-lite"/>
    </source>
</evidence>
<dbReference type="InterPro" id="IPR045863">
    <property type="entry name" value="CorA_TM1_TM2"/>
</dbReference>
<evidence type="ECO:0000313" key="8">
    <source>
        <dbReference type="Proteomes" id="UP001456524"/>
    </source>
</evidence>
<sequence>MGPVEDLEKGPEPDRRDNIEPMPDENRTDADQTDHSQPVENTTRDGNSENLDDSETSSDNTAAIRILESVKNQDGNSHCRQTWFSTLEEFSQRAEAQQAGNDESLQFMVVKANDASAVNQNLQNHLFQRELRHTTDKEFIQQLFKEPLYTRTEGGSVRSSCMRESSMNNAQFYRMDSEGKVEGSTSNSRFAHHLDIWGIAVEYTKSQQLHFLRLPHTILVNFFDNDIEARGEREREKRLHAQFTMRHFVADMAKLDGRSVSGPELFACFEIRFFWIILEREQDFFGRLDSFLSRIDVDMGNKRLLILSMMAWQSILGVFRSILYSRLDFKRHIARYMTVTGQSIRNQGQDMKEAYVEYEQWIEDGLRHLESTTNALTSVTSTLVGTASIVESNKAVKQAQEVTKLTQLAFFFIPLTFVAGIFGMNVHGLSNVSIWV</sequence>
<dbReference type="SUPFAM" id="SSF144083">
    <property type="entry name" value="Magnesium transport protein CorA, transmembrane region"/>
    <property type="match status" value="1"/>
</dbReference>
<feature type="transmembrane region" description="Helical" evidence="6">
    <location>
        <begin position="304"/>
        <end position="323"/>
    </location>
</feature>
<comment type="caution">
    <text evidence="7">The sequence shown here is derived from an EMBL/GenBank/DDBJ whole genome shotgun (WGS) entry which is preliminary data.</text>
</comment>
<dbReference type="Gene3D" id="1.20.58.340">
    <property type="entry name" value="Magnesium transport protein CorA, transmembrane region"/>
    <property type="match status" value="1"/>
</dbReference>
<evidence type="ECO:0000256" key="3">
    <source>
        <dbReference type="ARBA" id="ARBA00022989"/>
    </source>
</evidence>
<reference evidence="7 8" key="1">
    <citation type="journal article" date="2022" name="G3 (Bethesda)">
        <title>Enemy or ally: a genomic approach to elucidate the lifestyle of Phyllosticta citrichinaensis.</title>
        <authorList>
            <person name="Buijs V.A."/>
            <person name="Groenewald J.Z."/>
            <person name="Haridas S."/>
            <person name="LaButti K.M."/>
            <person name="Lipzen A."/>
            <person name="Martin F.M."/>
            <person name="Barry K."/>
            <person name="Grigoriev I.V."/>
            <person name="Crous P.W."/>
            <person name="Seidl M.F."/>
        </authorList>
    </citation>
    <scope>NUCLEOTIDE SEQUENCE [LARGE SCALE GENOMIC DNA]</scope>
    <source>
        <strain evidence="7 8">CBS 129764</strain>
    </source>
</reference>
<feature type="region of interest" description="Disordered" evidence="5">
    <location>
        <begin position="1"/>
        <end position="60"/>
    </location>
</feature>
<comment type="subcellular location">
    <subcellularLocation>
        <location evidence="1">Membrane</location>
        <topology evidence="1">Multi-pass membrane protein</topology>
    </subcellularLocation>
</comment>
<proteinExistence type="predicted"/>
<accession>A0ABR1XH12</accession>
<dbReference type="EMBL" id="JBBWUH010000011">
    <property type="protein sequence ID" value="KAK8154586.1"/>
    <property type="molecule type" value="Genomic_DNA"/>
</dbReference>
<dbReference type="InterPro" id="IPR002523">
    <property type="entry name" value="MgTranspt_CorA/ZnTranspt_ZntB"/>
</dbReference>
<keyword evidence="4 6" id="KW-0472">Membrane</keyword>
<evidence type="ECO:0000313" key="7">
    <source>
        <dbReference type="EMBL" id="KAK8154586.1"/>
    </source>
</evidence>
<protein>
    <submittedName>
        <fullName evidence="7">Uncharacterized protein</fullName>
    </submittedName>
</protein>